<dbReference type="SUPFAM" id="SSF101478">
    <property type="entry name" value="ADP-ribosylglycohydrolase"/>
    <property type="match status" value="1"/>
</dbReference>
<keyword evidence="1" id="KW-0479">Metal-binding</keyword>
<dbReference type="InterPro" id="IPR036705">
    <property type="entry name" value="Ribosyl_crysJ1_sf"/>
</dbReference>
<dbReference type="InterPro" id="IPR005502">
    <property type="entry name" value="Ribosyl_crysJ1"/>
</dbReference>
<evidence type="ECO:0000313" key="3">
    <source>
        <dbReference type="Proteomes" id="UP000824123"/>
    </source>
</evidence>
<evidence type="ECO:0000256" key="1">
    <source>
        <dbReference type="PIRSR" id="PIRSR605502-1"/>
    </source>
</evidence>
<reference evidence="2" key="1">
    <citation type="submission" date="2020-10" db="EMBL/GenBank/DDBJ databases">
        <authorList>
            <person name="Gilroy R."/>
        </authorList>
    </citation>
    <scope>NUCLEOTIDE SEQUENCE</scope>
    <source>
        <strain evidence="2">ChiSxjej2B14-8506</strain>
    </source>
</reference>
<organism evidence="2 3">
    <name type="scientific">Candidatus Fimadaptatus faecigallinarum</name>
    <dbReference type="NCBI Taxonomy" id="2840814"/>
    <lineage>
        <taxon>Bacteria</taxon>
        <taxon>Bacillati</taxon>
        <taxon>Bacillota</taxon>
        <taxon>Clostridia</taxon>
        <taxon>Eubacteriales</taxon>
        <taxon>Candidatus Fimadaptatus</taxon>
    </lineage>
</organism>
<proteinExistence type="predicted"/>
<evidence type="ECO:0000313" key="2">
    <source>
        <dbReference type="EMBL" id="HIU45671.1"/>
    </source>
</evidence>
<accession>A0A9D1LPL6</accession>
<keyword evidence="1" id="KW-0460">Magnesium</keyword>
<dbReference type="Gene3D" id="1.10.4080.10">
    <property type="entry name" value="ADP-ribosylation/Crystallin J1"/>
    <property type="match status" value="1"/>
</dbReference>
<dbReference type="Proteomes" id="UP000824123">
    <property type="component" value="Unassembled WGS sequence"/>
</dbReference>
<comment type="cofactor">
    <cofactor evidence="1">
        <name>Mg(2+)</name>
        <dbReference type="ChEBI" id="CHEBI:18420"/>
    </cofactor>
    <text evidence="1">Binds 2 magnesium ions per subunit.</text>
</comment>
<dbReference type="GO" id="GO:0046872">
    <property type="term" value="F:metal ion binding"/>
    <property type="evidence" value="ECO:0007669"/>
    <property type="project" value="UniProtKB-KW"/>
</dbReference>
<dbReference type="Pfam" id="PF03747">
    <property type="entry name" value="ADP_ribosyl_GH"/>
    <property type="match status" value="1"/>
</dbReference>
<name>A0A9D1LPL6_9FIRM</name>
<gene>
    <name evidence="2" type="ORF">IAC59_00255</name>
</gene>
<dbReference type="AlphaFoldDB" id="A0A9D1LPL6"/>
<feature type="binding site" evidence="1">
    <location>
        <position position="284"/>
    </location>
    <ligand>
        <name>Mg(2+)</name>
        <dbReference type="ChEBI" id="CHEBI:18420"/>
        <label>1</label>
    </ligand>
</feature>
<comment type="caution">
    <text evidence="2">The sequence shown here is derived from an EMBL/GenBank/DDBJ whole genome shotgun (WGS) entry which is preliminary data.</text>
</comment>
<feature type="binding site" evidence="1">
    <location>
        <position position="54"/>
    </location>
    <ligand>
        <name>Mg(2+)</name>
        <dbReference type="ChEBI" id="CHEBI:18420"/>
        <label>1</label>
    </ligand>
</feature>
<sequence length="518" mass="56098">MKLDFETYRDKVMGCWAGKNIGGVLGAPFEGKRGMPQVDFYAQDLTQGPPPNDDLDLQIVWLAAVERYGRNVDASILGEYWLSYVLPNWVEYGTGKANLRAGLVPPISGYLDNVYANSCGCFIRSEIWACLCPGHPELAARYAYEDAIVDHAGEGMYGEIFFAALQSAAFVVSDRDALIDIGLSYIPQDCAVARAVRCARECHAAGLSLKEARLRVHNTAPGTFGIQGRRLSQLPQQDNEGMELGAPGFDAPENVAFAIVGWLWGEGDFGQALCAANACGEDTDCTCATLGATLGIIMGAKALPERWTKPLDDKISTLCIDKTSGGVWVPGTVTELTERVLRVTPGFLGAQLCDVLAPGGYSIECREPGECACARTDDLLPSLGGLGTGRVLEARELCALGPDVIRRDFVAFSVRVDLMGSPFLDEDGHKRVRVTVINADEMRQQQWARLTLYLPEGVTAVGARQYVLPLNNLRGSKAEAEFELDASLYAAGRVDAIVDVALEGRHSYGCVKLVLMRR</sequence>
<feature type="binding site" evidence="1">
    <location>
        <position position="282"/>
    </location>
    <ligand>
        <name>Mg(2+)</name>
        <dbReference type="ChEBI" id="CHEBI:18420"/>
        <label>1</label>
    </ligand>
</feature>
<protein>
    <submittedName>
        <fullName evidence="2">ADP-ribosylglycohydrolase family protein</fullName>
    </submittedName>
</protein>
<dbReference type="EMBL" id="DVNK01000002">
    <property type="protein sequence ID" value="HIU45671.1"/>
    <property type="molecule type" value="Genomic_DNA"/>
</dbReference>
<reference evidence="2" key="2">
    <citation type="journal article" date="2021" name="PeerJ">
        <title>Extensive microbial diversity within the chicken gut microbiome revealed by metagenomics and culture.</title>
        <authorList>
            <person name="Gilroy R."/>
            <person name="Ravi A."/>
            <person name="Getino M."/>
            <person name="Pursley I."/>
            <person name="Horton D.L."/>
            <person name="Alikhan N.F."/>
            <person name="Baker D."/>
            <person name="Gharbi K."/>
            <person name="Hall N."/>
            <person name="Watson M."/>
            <person name="Adriaenssens E.M."/>
            <person name="Foster-Nyarko E."/>
            <person name="Jarju S."/>
            <person name="Secka A."/>
            <person name="Antonio M."/>
            <person name="Oren A."/>
            <person name="Chaudhuri R.R."/>
            <person name="La Ragione R."/>
            <person name="Hildebrand F."/>
            <person name="Pallen M.J."/>
        </authorList>
    </citation>
    <scope>NUCLEOTIDE SEQUENCE</scope>
    <source>
        <strain evidence="2">ChiSxjej2B14-8506</strain>
    </source>
</reference>
<feature type="binding site" evidence="1">
    <location>
        <position position="53"/>
    </location>
    <ligand>
        <name>Mg(2+)</name>
        <dbReference type="ChEBI" id="CHEBI:18420"/>
        <label>1</label>
    </ligand>
</feature>